<dbReference type="Pfam" id="PF13896">
    <property type="entry name" value="Glyco_transf_49"/>
    <property type="match status" value="2"/>
</dbReference>
<feature type="region of interest" description="Disordered" evidence="8">
    <location>
        <begin position="253"/>
        <end position="445"/>
    </location>
</feature>
<feature type="transmembrane region" description="Helical" evidence="9">
    <location>
        <begin position="489"/>
        <end position="510"/>
    </location>
</feature>
<evidence type="ECO:0000313" key="10">
    <source>
        <dbReference type="EMBL" id="GJJ70232.1"/>
    </source>
</evidence>
<dbReference type="PANTHER" id="PTHR12270">
    <property type="entry name" value="GLYCOSYLTRANSFERASE-RELATED"/>
    <property type="match status" value="1"/>
</dbReference>
<evidence type="ECO:0000256" key="5">
    <source>
        <dbReference type="ARBA" id="ARBA00023136"/>
    </source>
</evidence>
<feature type="compositionally biased region" description="Polar residues" evidence="8">
    <location>
        <begin position="42"/>
        <end position="57"/>
    </location>
</feature>
<feature type="compositionally biased region" description="Low complexity" evidence="8">
    <location>
        <begin position="254"/>
        <end position="269"/>
    </location>
</feature>
<keyword evidence="6" id="KW-0325">Glycoprotein</keyword>
<name>A0A9P3H5Q1_9FUNG</name>
<feature type="compositionally biased region" description="Basic and acidic residues" evidence="8">
    <location>
        <begin position="406"/>
        <end position="428"/>
    </location>
</feature>
<keyword evidence="7" id="KW-0175">Coiled coil</keyword>
<keyword evidence="3" id="KW-0735">Signal-anchor</keyword>
<evidence type="ECO:0000256" key="7">
    <source>
        <dbReference type="SAM" id="Coils"/>
    </source>
</evidence>
<reference evidence="10" key="2">
    <citation type="journal article" date="2022" name="Microbiol. Resour. Announc.">
        <title>Whole-Genome Sequence of Entomortierella parvispora E1425, a Mucoromycotan Fungus Associated with Burkholderiaceae-Related Endosymbiotic Bacteria.</title>
        <authorList>
            <person name="Herlambang A."/>
            <person name="Guo Y."/>
            <person name="Takashima Y."/>
            <person name="Narisawa K."/>
            <person name="Ohta H."/>
            <person name="Nishizawa T."/>
        </authorList>
    </citation>
    <scope>NUCLEOTIDE SEQUENCE</scope>
    <source>
        <strain evidence="10">E1425</strain>
    </source>
</reference>
<dbReference type="PANTHER" id="PTHR12270:SF25">
    <property type="entry name" value="GLYCOSYLTRANSFERASE-LIKE PROTEIN LARGE"/>
    <property type="match status" value="1"/>
</dbReference>
<accession>A0A9P3H5Q1</accession>
<evidence type="ECO:0000256" key="4">
    <source>
        <dbReference type="ARBA" id="ARBA00022989"/>
    </source>
</evidence>
<evidence type="ECO:0000256" key="9">
    <source>
        <dbReference type="SAM" id="Phobius"/>
    </source>
</evidence>
<sequence length="1336" mass="147292">MFSKRASPKKKKTDDDDDGDGEQSPTVITVSIPQDAIDHNPTRANASTSNGHVNGQGSSASSRRSSFAVEASTRNTAHSKYPASHNNNVQAHQPWKPWNPDGNLSGTSAGSIDRRRRSGSVHSPTSPQLSTLSSLSSSSPPATTTSSSAVAAIMSSNKSPTIPSPSTPGFVSSLQTNSLMLNLTGLFSGSTTPSSGPTTAVNGGPSTGETATQQQPVEARLWNADQPQLMSPPLLSPAGPRYIPAVAGSSRFGAATAASPPSAASASSTRAGPVSPPVTPNGRGGSRQWNSFGQQRQQQQNDLYQPSQSLSTASAKLTNGSLSPIQHRSATTATVEKIPESTISGSSSFSSVTTATRMTRQKKGPEQEMSESVGIPQGPGYSHSPQSKRWDDYRGSDHEDNDENAFESRLHSHNTMDHRSKEEQDRRFSRPRSKRGPHQGHDGSWLSRLEDYFETKTGRLPPLLLRDPKRVLRARLFCLRQNRRLHPAFRLVLIVFLAGSVCFTTWHLMFAEGDRQSRTRVTINKGLGNVKEQGHRVKELLSKGKTGTGSDVGGNGEQEGDSLLSIKKKVISAFDVEALNYSSHQWNLQTQDIENTKAVVRIGEDYMLSKAYSGAMQPTRVIPFYFRASFEDENDDDDFHAEDFRDHGDHDDFRPPQPVPPGQDSSFTPPPKTKVDQSLVTITTLITPDRYGVFLKLVRQYRGPISVATHIQRGDEQDRQFTELNKFFEDHAILRKYVDLHVIVDGVDFQLNMWRNVARMFARTDYFMMLDVDFHIPSGLKNRLHHDPHIQQLLSSGAALVVPAFEYKEANDPKDSKFFPDNKLALMPLLEKGHIHVFHDFFPPGHAATDTPRWIKMSEARYKEQQRLEAMGGAKDSGSERVKGKGGYGDEQIEAAAIEILPAAGDDKDRSIFIEHELQAKLKADKEREAAEEVAREKERQEYLELEAEGERPYKVTNFVPKYEPYIILKREGTPWCDERFVGYGGNKAACLFEIYISGVDFWVLPQDFLIHQYHDYPTTNRKNGRILNKQLFISFQQEICFATLRRMIKTGEWYTDKAQNLRHQCGAFEGFLRSADQMANDFERDHPNSLLEDPVFVLEDKEGEHSEIRPKEEQHAMRDQHAVDDQDVQDPVLSQRPKGKTWGGIKIRTFYVPPPPEEGAELPGMEAVAANETAVDAPIEGGLDTNSAPQGGEVGQEQPKDATDGFMNPYHPQSNGGDLTGERLEQFRQGVILQPIGSQSEGEGRHGEGTTIPGNVVLPNDDSGSGDKGQSSGGEDSPSLPSFGRKVFEGVGSRSPSSTSADKDGNGDGGEGEVDRSFEEAAVRLEERVLQLGIA</sequence>
<feature type="compositionally biased region" description="Low complexity" evidence="8">
    <location>
        <begin position="188"/>
        <end position="199"/>
    </location>
</feature>
<dbReference type="GO" id="GO:0035269">
    <property type="term" value="P:protein O-linked glycosylation via mannose"/>
    <property type="evidence" value="ECO:0007669"/>
    <property type="project" value="TreeGrafter"/>
</dbReference>
<reference evidence="10" key="1">
    <citation type="submission" date="2021-11" db="EMBL/GenBank/DDBJ databases">
        <authorList>
            <person name="Herlambang A."/>
            <person name="Guo Y."/>
            <person name="Takashima Y."/>
            <person name="Nishizawa T."/>
        </authorList>
    </citation>
    <scope>NUCLEOTIDE SEQUENCE</scope>
    <source>
        <strain evidence="10">E1425</strain>
    </source>
</reference>
<dbReference type="GO" id="GO:0016020">
    <property type="term" value="C:membrane"/>
    <property type="evidence" value="ECO:0007669"/>
    <property type="project" value="UniProtKB-SubCell"/>
</dbReference>
<feature type="compositionally biased region" description="Low complexity" evidence="8">
    <location>
        <begin position="58"/>
        <end position="72"/>
    </location>
</feature>
<feature type="region of interest" description="Disordered" evidence="8">
    <location>
        <begin position="1104"/>
        <end position="1141"/>
    </location>
</feature>
<evidence type="ECO:0000313" key="11">
    <source>
        <dbReference type="Proteomes" id="UP000827284"/>
    </source>
</evidence>
<feature type="compositionally biased region" description="Low complexity" evidence="8">
    <location>
        <begin position="123"/>
        <end position="156"/>
    </location>
</feature>
<gene>
    <name evidence="10" type="ORF">EMPS_02581</name>
</gene>
<dbReference type="EMBL" id="BQFW01000003">
    <property type="protein sequence ID" value="GJJ70232.1"/>
    <property type="molecule type" value="Genomic_DNA"/>
</dbReference>
<evidence type="ECO:0000256" key="1">
    <source>
        <dbReference type="ARBA" id="ARBA00004606"/>
    </source>
</evidence>
<keyword evidence="2 9" id="KW-0812">Transmembrane</keyword>
<evidence type="ECO:0000256" key="2">
    <source>
        <dbReference type="ARBA" id="ARBA00022692"/>
    </source>
</evidence>
<feature type="compositionally biased region" description="Low complexity" evidence="8">
    <location>
        <begin position="1269"/>
        <end position="1278"/>
    </location>
</feature>
<keyword evidence="4 9" id="KW-1133">Transmembrane helix</keyword>
<feature type="region of interest" description="Disordered" evidence="8">
    <location>
        <begin position="1180"/>
        <end position="1318"/>
    </location>
</feature>
<dbReference type="InterPro" id="IPR051292">
    <property type="entry name" value="Xyl/GlcA_transferase"/>
</dbReference>
<dbReference type="OrthoDB" id="411524at2759"/>
<feature type="compositionally biased region" description="Polar residues" evidence="8">
    <location>
        <begin position="23"/>
        <end position="32"/>
    </location>
</feature>
<feature type="compositionally biased region" description="Polar residues" evidence="8">
    <location>
        <begin position="73"/>
        <end position="91"/>
    </location>
</feature>
<feature type="compositionally biased region" description="Basic and acidic residues" evidence="8">
    <location>
        <begin position="641"/>
        <end position="654"/>
    </location>
</feature>
<keyword evidence="5 9" id="KW-0472">Membrane</keyword>
<protein>
    <recommendedName>
        <fullName evidence="12">Glycosyltransferase family 49 protein</fullName>
    </recommendedName>
</protein>
<comment type="caution">
    <text evidence="10">The sequence shown here is derived from an EMBL/GenBank/DDBJ whole genome shotgun (WGS) entry which is preliminary data.</text>
</comment>
<evidence type="ECO:0000256" key="6">
    <source>
        <dbReference type="ARBA" id="ARBA00023180"/>
    </source>
</evidence>
<proteinExistence type="predicted"/>
<comment type="subcellular location">
    <subcellularLocation>
        <location evidence="1">Membrane</location>
        <topology evidence="1">Single-pass type II membrane protein</topology>
    </subcellularLocation>
</comment>
<dbReference type="GO" id="GO:0015020">
    <property type="term" value="F:glucuronosyltransferase activity"/>
    <property type="evidence" value="ECO:0007669"/>
    <property type="project" value="TreeGrafter"/>
</dbReference>
<feature type="compositionally biased region" description="Basic residues" evidence="8">
    <location>
        <begin position="429"/>
        <end position="438"/>
    </location>
</feature>
<feature type="region of interest" description="Disordered" evidence="8">
    <location>
        <begin position="636"/>
        <end position="674"/>
    </location>
</feature>
<feature type="compositionally biased region" description="Low complexity" evidence="8">
    <location>
        <begin position="341"/>
        <end position="356"/>
    </location>
</feature>
<keyword evidence="11" id="KW-1185">Reference proteome</keyword>
<dbReference type="Proteomes" id="UP000827284">
    <property type="component" value="Unassembled WGS sequence"/>
</dbReference>
<feature type="compositionally biased region" description="Basic and acidic residues" evidence="8">
    <location>
        <begin position="388"/>
        <end position="398"/>
    </location>
</feature>
<feature type="compositionally biased region" description="Basic residues" evidence="8">
    <location>
        <begin position="1"/>
        <end position="11"/>
    </location>
</feature>
<feature type="region of interest" description="Disordered" evidence="8">
    <location>
        <begin position="185"/>
        <end position="213"/>
    </location>
</feature>
<evidence type="ECO:0000256" key="8">
    <source>
        <dbReference type="SAM" id="MobiDB-lite"/>
    </source>
</evidence>
<organism evidence="10 11">
    <name type="scientific">Entomortierella parvispora</name>
    <dbReference type="NCBI Taxonomy" id="205924"/>
    <lineage>
        <taxon>Eukaryota</taxon>
        <taxon>Fungi</taxon>
        <taxon>Fungi incertae sedis</taxon>
        <taxon>Mucoromycota</taxon>
        <taxon>Mortierellomycotina</taxon>
        <taxon>Mortierellomycetes</taxon>
        <taxon>Mortierellales</taxon>
        <taxon>Mortierellaceae</taxon>
        <taxon>Entomortierella</taxon>
    </lineage>
</organism>
<feature type="compositionally biased region" description="Basic and acidic residues" evidence="8">
    <location>
        <begin position="1104"/>
        <end position="1125"/>
    </location>
</feature>
<dbReference type="GO" id="GO:0042285">
    <property type="term" value="F:xylosyltransferase activity"/>
    <property type="evidence" value="ECO:0007669"/>
    <property type="project" value="TreeGrafter"/>
</dbReference>
<feature type="coiled-coil region" evidence="7">
    <location>
        <begin position="921"/>
        <end position="949"/>
    </location>
</feature>
<feature type="region of interest" description="Disordered" evidence="8">
    <location>
        <begin position="1"/>
        <end position="173"/>
    </location>
</feature>
<evidence type="ECO:0000256" key="3">
    <source>
        <dbReference type="ARBA" id="ARBA00022968"/>
    </source>
</evidence>
<evidence type="ECO:0008006" key="12">
    <source>
        <dbReference type="Google" id="ProtNLM"/>
    </source>
</evidence>
<feature type="compositionally biased region" description="Polar residues" evidence="8">
    <location>
        <begin position="301"/>
        <end position="334"/>
    </location>
</feature>